<feature type="transmembrane region" description="Helical" evidence="10">
    <location>
        <begin position="463"/>
        <end position="486"/>
    </location>
</feature>
<dbReference type="PROSITE" id="PS00154">
    <property type="entry name" value="ATPASE_E1_E2"/>
    <property type="match status" value="1"/>
</dbReference>
<evidence type="ECO:0000256" key="6">
    <source>
        <dbReference type="ARBA" id="ARBA00022840"/>
    </source>
</evidence>
<evidence type="ECO:0000256" key="4">
    <source>
        <dbReference type="ARBA" id="ARBA00022723"/>
    </source>
</evidence>
<dbReference type="Pfam" id="PF00122">
    <property type="entry name" value="E1-E2_ATPase"/>
    <property type="match status" value="1"/>
</dbReference>
<dbReference type="GO" id="GO:0005507">
    <property type="term" value="F:copper ion binding"/>
    <property type="evidence" value="ECO:0007669"/>
    <property type="project" value="TreeGrafter"/>
</dbReference>
<dbReference type="PANTHER" id="PTHR43520:SF19">
    <property type="entry name" value="COPPER-TRANSPORTING ATPASE PAA2, CHLOROPLASTIC"/>
    <property type="match status" value="1"/>
</dbReference>
<feature type="transmembrane region" description="Helical" evidence="10">
    <location>
        <begin position="207"/>
        <end position="231"/>
    </location>
</feature>
<dbReference type="GO" id="GO:0005524">
    <property type="term" value="F:ATP binding"/>
    <property type="evidence" value="ECO:0007669"/>
    <property type="project" value="UniProtKB-UniRule"/>
</dbReference>
<dbReference type="SUPFAM" id="SSF55008">
    <property type="entry name" value="HMA, heavy metal-associated domain"/>
    <property type="match status" value="1"/>
</dbReference>
<dbReference type="Gene3D" id="3.30.70.100">
    <property type="match status" value="1"/>
</dbReference>
<dbReference type="STRING" id="1157962.A0A250WPB2"/>
<dbReference type="SUPFAM" id="SSF56784">
    <property type="entry name" value="HAD-like"/>
    <property type="match status" value="1"/>
</dbReference>
<gene>
    <name evidence="13" type="ORF">CEUSTIGMA_g124.t1</name>
</gene>
<comment type="similarity">
    <text evidence="2 10">Belongs to the cation transport ATPase (P-type) (TC 3.A.3) family. Type IB subfamily.</text>
</comment>
<dbReference type="PROSITE" id="PS50846">
    <property type="entry name" value="HMA_2"/>
    <property type="match status" value="1"/>
</dbReference>
<evidence type="ECO:0000256" key="7">
    <source>
        <dbReference type="ARBA" id="ARBA00022967"/>
    </source>
</evidence>
<proteinExistence type="inferred from homology"/>
<dbReference type="AlphaFoldDB" id="A0A250WPB2"/>
<dbReference type="InterPro" id="IPR036163">
    <property type="entry name" value="HMA_dom_sf"/>
</dbReference>
<name>A0A250WPB2_9CHLO</name>
<dbReference type="InterPro" id="IPR059000">
    <property type="entry name" value="ATPase_P-type_domA"/>
</dbReference>
<dbReference type="EMBL" id="BEGY01000001">
    <property type="protein sequence ID" value="GAX72668.1"/>
    <property type="molecule type" value="Genomic_DNA"/>
</dbReference>
<evidence type="ECO:0000256" key="11">
    <source>
        <dbReference type="SAM" id="MobiDB-lite"/>
    </source>
</evidence>
<feature type="region of interest" description="Disordered" evidence="11">
    <location>
        <begin position="656"/>
        <end position="693"/>
    </location>
</feature>
<dbReference type="InterPro" id="IPR018303">
    <property type="entry name" value="ATPase_P-typ_P_site"/>
</dbReference>
<feature type="domain" description="HMA" evidence="12">
    <location>
        <begin position="76"/>
        <end position="143"/>
    </location>
</feature>
<evidence type="ECO:0000259" key="12">
    <source>
        <dbReference type="PROSITE" id="PS50846"/>
    </source>
</evidence>
<dbReference type="InterPro" id="IPR017969">
    <property type="entry name" value="Heavy-metal-associated_CS"/>
</dbReference>
<keyword evidence="5 10" id="KW-0547">Nucleotide-binding</keyword>
<dbReference type="GO" id="GO:0055070">
    <property type="term" value="P:copper ion homeostasis"/>
    <property type="evidence" value="ECO:0007669"/>
    <property type="project" value="TreeGrafter"/>
</dbReference>
<feature type="transmembrane region" description="Helical" evidence="10">
    <location>
        <begin position="177"/>
        <end position="195"/>
    </location>
</feature>
<evidence type="ECO:0000256" key="9">
    <source>
        <dbReference type="ARBA" id="ARBA00023136"/>
    </source>
</evidence>
<organism evidence="13 14">
    <name type="scientific">Chlamydomonas eustigma</name>
    <dbReference type="NCBI Taxonomy" id="1157962"/>
    <lineage>
        <taxon>Eukaryota</taxon>
        <taxon>Viridiplantae</taxon>
        <taxon>Chlorophyta</taxon>
        <taxon>core chlorophytes</taxon>
        <taxon>Chlorophyceae</taxon>
        <taxon>CS clade</taxon>
        <taxon>Chlamydomonadales</taxon>
        <taxon>Chlamydomonadaceae</taxon>
        <taxon>Chlamydomonas</taxon>
    </lineage>
</organism>
<dbReference type="SUPFAM" id="SSF81660">
    <property type="entry name" value="Metal cation-transporting ATPase, ATP-binding domain N"/>
    <property type="match status" value="1"/>
</dbReference>
<dbReference type="CDD" id="cd00371">
    <property type="entry name" value="HMA"/>
    <property type="match status" value="1"/>
</dbReference>
<dbReference type="Gene3D" id="2.70.150.10">
    <property type="entry name" value="Calcium-transporting ATPase, cytoplasmic transduction domain A"/>
    <property type="match status" value="1"/>
</dbReference>
<dbReference type="InterPro" id="IPR023214">
    <property type="entry name" value="HAD_sf"/>
</dbReference>
<keyword evidence="7" id="KW-1278">Translocase</keyword>
<dbReference type="Pfam" id="PF00702">
    <property type="entry name" value="Hydrolase"/>
    <property type="match status" value="1"/>
</dbReference>
<dbReference type="Pfam" id="PF00403">
    <property type="entry name" value="HMA"/>
    <property type="match status" value="1"/>
</dbReference>
<sequence>MHVKSRAMIKAAPALLKCRRSFLAVNYRSVTINQPWATKFLSSSLFRGLSYTVSTSLVDSPAISEHEGLETEASVPLVLLDVGGMKCGGCSAAVKRMLSARPDVESAAVNLITETAAVRFRGPPGLLASEAVAMLTAKGFPSKIRSSGMGEPVSGADASAAALETEQRREEDARTSLINLGVAWGLVSVCCIHHLGHLLHVLGQHSYAHSSFMMVMGNPWLSGLLGAAALVGPGRQLLADGFSSLVNGNPNMNSLVALGCTASFSVGSVTVLSGGSGGFDASFLEEPVMLLAFVLLGRALEARAKVTAASDLKSLAQLIPATSRMVLDPGGMPSGGAAKPSSSNSAGSNSNSNVEYMQVSTSTIRPGDIVRVLPGEKIPVDGVIIEGRCCVDESALTGEPHLVPKDPGSSVTGGTVSYEGAVTVRATSTGQSSTLAGIARLVSDAQSREAPVQRLADAVAGRFCYGVMAASAATFLFWSIVGVSMFPGAVDDATFAEPMSSWAAMSAAITPSATTSTSSSWAGLQAVGLPLSESSAAGLLLSIRLAVDVLVVACPCALGLATPTAVLVASSLGARKGLLIRGGDILEKLASVNTVVLDKTGTLTQGKLDVVSVSVSASVRASGMCEEEVLRLAAATEAVTRHPLADAVLREAAARGLQLPSAEEPKTVPGSEGTSYLPSGTSHVSTSDSFSSAPGTSHIWVGALGKGVLGMLSLRDTLREDAESTVKRLRDLGMTVQILSGDNNSSVAYMAQRAGVDHAQSHGDMSPKDKLAHIEKLKAGGSIVAMVGDGVNDTPALAAANVGIAMKGGLDAASEAASVVLMGDRLSQVVDSLELGRSALNKIKQNLAWALAYNLVGIPLAAGALLPSYGICLNPSVAAGMMAFSSVAVVSNSLLLRSKFSPQAHAIIEAGKA</sequence>
<dbReference type="PRINTS" id="PR00120">
    <property type="entry name" value="HATPASE"/>
</dbReference>
<dbReference type="PANTHER" id="PTHR43520">
    <property type="entry name" value="ATP7, ISOFORM B"/>
    <property type="match status" value="1"/>
</dbReference>
<dbReference type="InterPro" id="IPR006121">
    <property type="entry name" value="HMA_dom"/>
</dbReference>
<keyword evidence="8 10" id="KW-1133">Transmembrane helix</keyword>
<dbReference type="Gene3D" id="3.40.50.1000">
    <property type="entry name" value="HAD superfamily/HAD-like"/>
    <property type="match status" value="1"/>
</dbReference>
<evidence type="ECO:0000256" key="8">
    <source>
        <dbReference type="ARBA" id="ARBA00022989"/>
    </source>
</evidence>
<evidence type="ECO:0000256" key="1">
    <source>
        <dbReference type="ARBA" id="ARBA00004141"/>
    </source>
</evidence>
<dbReference type="InterPro" id="IPR036412">
    <property type="entry name" value="HAD-like_sf"/>
</dbReference>
<dbReference type="InterPro" id="IPR027256">
    <property type="entry name" value="P-typ_ATPase_IB"/>
</dbReference>
<keyword evidence="14" id="KW-1185">Reference proteome</keyword>
<comment type="caution">
    <text evidence="13">The sequence shown here is derived from an EMBL/GenBank/DDBJ whole genome shotgun (WGS) entry which is preliminary data.</text>
</comment>
<dbReference type="PROSITE" id="PS01047">
    <property type="entry name" value="HMA_1"/>
    <property type="match status" value="1"/>
</dbReference>
<dbReference type="SUPFAM" id="SSF81653">
    <property type="entry name" value="Calcium ATPase, transduction domain A"/>
    <property type="match status" value="1"/>
</dbReference>
<dbReference type="GO" id="GO:0043682">
    <property type="term" value="F:P-type divalent copper transporter activity"/>
    <property type="evidence" value="ECO:0007669"/>
    <property type="project" value="TreeGrafter"/>
</dbReference>
<dbReference type="SUPFAM" id="SSF81665">
    <property type="entry name" value="Calcium ATPase, transmembrane domain M"/>
    <property type="match status" value="1"/>
</dbReference>
<evidence type="ECO:0000313" key="14">
    <source>
        <dbReference type="Proteomes" id="UP000232323"/>
    </source>
</evidence>
<dbReference type="InterPro" id="IPR023299">
    <property type="entry name" value="ATPase_P-typ_cyto_dom_N"/>
</dbReference>
<feature type="region of interest" description="Disordered" evidence="11">
    <location>
        <begin position="329"/>
        <end position="352"/>
    </location>
</feature>
<dbReference type="InterPro" id="IPR023298">
    <property type="entry name" value="ATPase_P-typ_TM_dom_sf"/>
</dbReference>
<keyword evidence="3 10" id="KW-0812">Transmembrane</keyword>
<evidence type="ECO:0000256" key="3">
    <source>
        <dbReference type="ARBA" id="ARBA00022692"/>
    </source>
</evidence>
<dbReference type="GO" id="GO:0016887">
    <property type="term" value="F:ATP hydrolysis activity"/>
    <property type="evidence" value="ECO:0007669"/>
    <property type="project" value="InterPro"/>
</dbReference>
<dbReference type="GO" id="GO:0016020">
    <property type="term" value="C:membrane"/>
    <property type="evidence" value="ECO:0007669"/>
    <property type="project" value="UniProtKB-SubCell"/>
</dbReference>
<dbReference type="InterPro" id="IPR008250">
    <property type="entry name" value="ATPase_P-typ_transduc_dom_A_sf"/>
</dbReference>
<dbReference type="FunFam" id="2.70.150.10:FF:000002">
    <property type="entry name" value="Copper-transporting ATPase 1, putative"/>
    <property type="match status" value="1"/>
</dbReference>
<feature type="transmembrane region" description="Helical" evidence="10">
    <location>
        <begin position="847"/>
        <end position="871"/>
    </location>
</feature>
<dbReference type="OrthoDB" id="432719at2759"/>
<feature type="transmembrane region" description="Helical" evidence="10">
    <location>
        <begin position="877"/>
        <end position="896"/>
    </location>
</feature>
<feature type="transmembrane region" description="Helical" evidence="10">
    <location>
        <begin position="549"/>
        <end position="572"/>
    </location>
</feature>
<dbReference type="NCBIfam" id="TIGR01525">
    <property type="entry name" value="ATPase-IB_hvy"/>
    <property type="match status" value="1"/>
</dbReference>
<keyword evidence="6 10" id="KW-0067">ATP-binding</keyword>
<accession>A0A250WPB2</accession>
<dbReference type="Gene3D" id="3.40.1110.10">
    <property type="entry name" value="Calcium-transporting ATPase, cytoplasmic domain N"/>
    <property type="match status" value="1"/>
</dbReference>
<dbReference type="InterPro" id="IPR001757">
    <property type="entry name" value="P_typ_ATPase"/>
</dbReference>
<keyword evidence="4 10" id="KW-0479">Metal-binding</keyword>
<dbReference type="Proteomes" id="UP000232323">
    <property type="component" value="Unassembled WGS sequence"/>
</dbReference>
<evidence type="ECO:0000256" key="5">
    <source>
        <dbReference type="ARBA" id="ARBA00022741"/>
    </source>
</evidence>
<evidence type="ECO:0000313" key="13">
    <source>
        <dbReference type="EMBL" id="GAX72668.1"/>
    </source>
</evidence>
<evidence type="ECO:0000256" key="10">
    <source>
        <dbReference type="RuleBase" id="RU362081"/>
    </source>
</evidence>
<dbReference type="PRINTS" id="PR00119">
    <property type="entry name" value="CATATPASE"/>
</dbReference>
<reference evidence="13 14" key="1">
    <citation type="submission" date="2017-08" db="EMBL/GenBank/DDBJ databases">
        <title>Acidophilic green algal genome provides insights into adaptation to an acidic environment.</title>
        <authorList>
            <person name="Hirooka S."/>
            <person name="Hirose Y."/>
            <person name="Kanesaki Y."/>
            <person name="Higuchi S."/>
            <person name="Fujiwara T."/>
            <person name="Onuma R."/>
            <person name="Era A."/>
            <person name="Ohbayashi R."/>
            <person name="Uzuka A."/>
            <person name="Nozaki H."/>
            <person name="Yoshikawa H."/>
            <person name="Miyagishima S.Y."/>
        </authorList>
    </citation>
    <scope>NUCLEOTIDE SEQUENCE [LARGE SCALE GENOMIC DNA]</scope>
    <source>
        <strain evidence="13 14">NIES-2499</strain>
    </source>
</reference>
<comment type="subcellular location">
    <subcellularLocation>
        <location evidence="1">Membrane</location>
        <topology evidence="1">Multi-pass membrane protein</topology>
    </subcellularLocation>
</comment>
<keyword evidence="9 10" id="KW-0472">Membrane</keyword>
<dbReference type="NCBIfam" id="TIGR01494">
    <property type="entry name" value="ATPase_P-type"/>
    <property type="match status" value="1"/>
</dbReference>
<feature type="compositionally biased region" description="Low complexity" evidence="11">
    <location>
        <begin position="679"/>
        <end position="692"/>
    </location>
</feature>
<protein>
    <recommendedName>
        <fullName evidence="12">HMA domain-containing protein</fullName>
    </recommendedName>
</protein>
<evidence type="ECO:0000256" key="2">
    <source>
        <dbReference type="ARBA" id="ARBA00006024"/>
    </source>
</evidence>